<feature type="region of interest" description="Disordered" evidence="1">
    <location>
        <begin position="1"/>
        <end position="26"/>
    </location>
</feature>
<feature type="compositionally biased region" description="Basic and acidic residues" evidence="1">
    <location>
        <begin position="17"/>
        <end position="26"/>
    </location>
</feature>
<accession>A0AAE0Z4N9</accession>
<feature type="compositionally biased region" description="Basic and acidic residues" evidence="1">
    <location>
        <begin position="182"/>
        <end position="196"/>
    </location>
</feature>
<sequence length="258" mass="27561">MVAAPPSVQTKKHPRGGGHDAKRGPPKEGCDWGKDFLVHINASIGNMLLVCQRSFGISLGTYFCQATNCEISRHTNENYSSQVGLASDPRPLPSIFLYRSKGGSSSKSLPFYIGPKPFLGDYILVPVRGLEWHCSGKLTVTKNPLTGLAHIARFNIPAFKAKPISTPQVSSCCLVDAHLPPRRGDTPDRGKGEKRPSGGKLGVAVVSLCKTMSPPDTFAGGFLPTELARGRKRGGMPSRNLCEGPPGRGRKSLVGEAS</sequence>
<dbReference type="EMBL" id="JAWDGP010004663">
    <property type="protein sequence ID" value="KAK3762665.1"/>
    <property type="molecule type" value="Genomic_DNA"/>
</dbReference>
<evidence type="ECO:0000313" key="2">
    <source>
        <dbReference type="EMBL" id="KAK3762665.1"/>
    </source>
</evidence>
<organism evidence="2 3">
    <name type="scientific">Elysia crispata</name>
    <name type="common">lettuce slug</name>
    <dbReference type="NCBI Taxonomy" id="231223"/>
    <lineage>
        <taxon>Eukaryota</taxon>
        <taxon>Metazoa</taxon>
        <taxon>Spiralia</taxon>
        <taxon>Lophotrochozoa</taxon>
        <taxon>Mollusca</taxon>
        <taxon>Gastropoda</taxon>
        <taxon>Heterobranchia</taxon>
        <taxon>Euthyneura</taxon>
        <taxon>Panpulmonata</taxon>
        <taxon>Sacoglossa</taxon>
        <taxon>Placobranchoidea</taxon>
        <taxon>Plakobranchidae</taxon>
        <taxon>Elysia</taxon>
    </lineage>
</organism>
<feature type="region of interest" description="Disordered" evidence="1">
    <location>
        <begin position="180"/>
        <end position="199"/>
    </location>
</feature>
<name>A0AAE0Z4N9_9GAST</name>
<comment type="caution">
    <text evidence="2">The sequence shown here is derived from an EMBL/GenBank/DDBJ whole genome shotgun (WGS) entry which is preliminary data.</text>
</comment>
<dbReference type="AlphaFoldDB" id="A0AAE0Z4N9"/>
<feature type="region of interest" description="Disordered" evidence="1">
    <location>
        <begin position="228"/>
        <end position="258"/>
    </location>
</feature>
<gene>
    <name evidence="2" type="ORF">RRG08_007220</name>
</gene>
<evidence type="ECO:0000256" key="1">
    <source>
        <dbReference type="SAM" id="MobiDB-lite"/>
    </source>
</evidence>
<reference evidence="2" key="1">
    <citation type="journal article" date="2023" name="G3 (Bethesda)">
        <title>A reference genome for the long-term kleptoplast-retaining sea slug Elysia crispata morphotype clarki.</title>
        <authorList>
            <person name="Eastman K.E."/>
            <person name="Pendleton A.L."/>
            <person name="Shaikh M.A."/>
            <person name="Suttiyut T."/>
            <person name="Ogas R."/>
            <person name="Tomko P."/>
            <person name="Gavelis G."/>
            <person name="Widhalm J.R."/>
            <person name="Wisecaver J.H."/>
        </authorList>
    </citation>
    <scope>NUCLEOTIDE SEQUENCE</scope>
    <source>
        <strain evidence="2">ECLA1</strain>
    </source>
</reference>
<protein>
    <submittedName>
        <fullName evidence="2">Uncharacterized protein</fullName>
    </submittedName>
</protein>
<evidence type="ECO:0000313" key="3">
    <source>
        <dbReference type="Proteomes" id="UP001283361"/>
    </source>
</evidence>
<keyword evidence="3" id="KW-1185">Reference proteome</keyword>
<proteinExistence type="predicted"/>
<dbReference type="Proteomes" id="UP001283361">
    <property type="component" value="Unassembled WGS sequence"/>
</dbReference>